<sequence length="92" mass="10078">MGGAGLLAGRVGLRCRLNPTRPTLSSIEAVAETSSSQPYQYHHLCVAPSRRLSPHSRFLSYRGFTSHTPQVGLDTRRLSAGRVRVGRFSIRG</sequence>
<reference evidence="1 2" key="1">
    <citation type="journal article" date="2023" name="Plants (Basel)">
        <title>Bridging the Gap: Combining Genomics and Transcriptomics Approaches to Understand Stylosanthes scabra, an Orphan Legume from the Brazilian Caatinga.</title>
        <authorList>
            <person name="Ferreira-Neto J.R.C."/>
            <person name="da Silva M.D."/>
            <person name="Binneck E."/>
            <person name="de Melo N.F."/>
            <person name="da Silva R.H."/>
            <person name="de Melo A.L.T.M."/>
            <person name="Pandolfi V."/>
            <person name="Bustamante F.O."/>
            <person name="Brasileiro-Vidal A.C."/>
            <person name="Benko-Iseppon A.M."/>
        </authorList>
    </citation>
    <scope>NUCLEOTIDE SEQUENCE [LARGE SCALE GENOMIC DNA]</scope>
    <source>
        <tissue evidence="1">Leaves</tissue>
    </source>
</reference>
<protein>
    <submittedName>
        <fullName evidence="1">Uncharacterized protein</fullName>
    </submittedName>
</protein>
<comment type="caution">
    <text evidence="1">The sequence shown here is derived from an EMBL/GenBank/DDBJ whole genome shotgun (WGS) entry which is preliminary data.</text>
</comment>
<dbReference type="Proteomes" id="UP001341840">
    <property type="component" value="Unassembled WGS sequence"/>
</dbReference>
<gene>
    <name evidence="1" type="ORF">PIB30_033380</name>
</gene>
<keyword evidence="2" id="KW-1185">Reference proteome</keyword>
<dbReference type="EMBL" id="JASCZI010272011">
    <property type="protein sequence ID" value="MED6219172.1"/>
    <property type="molecule type" value="Genomic_DNA"/>
</dbReference>
<accession>A0ABU6ZB60</accession>
<name>A0ABU6ZB60_9FABA</name>
<proteinExistence type="predicted"/>
<evidence type="ECO:0000313" key="2">
    <source>
        <dbReference type="Proteomes" id="UP001341840"/>
    </source>
</evidence>
<organism evidence="1 2">
    <name type="scientific">Stylosanthes scabra</name>
    <dbReference type="NCBI Taxonomy" id="79078"/>
    <lineage>
        <taxon>Eukaryota</taxon>
        <taxon>Viridiplantae</taxon>
        <taxon>Streptophyta</taxon>
        <taxon>Embryophyta</taxon>
        <taxon>Tracheophyta</taxon>
        <taxon>Spermatophyta</taxon>
        <taxon>Magnoliopsida</taxon>
        <taxon>eudicotyledons</taxon>
        <taxon>Gunneridae</taxon>
        <taxon>Pentapetalae</taxon>
        <taxon>rosids</taxon>
        <taxon>fabids</taxon>
        <taxon>Fabales</taxon>
        <taxon>Fabaceae</taxon>
        <taxon>Papilionoideae</taxon>
        <taxon>50 kb inversion clade</taxon>
        <taxon>dalbergioids sensu lato</taxon>
        <taxon>Dalbergieae</taxon>
        <taxon>Pterocarpus clade</taxon>
        <taxon>Stylosanthes</taxon>
    </lineage>
</organism>
<evidence type="ECO:0000313" key="1">
    <source>
        <dbReference type="EMBL" id="MED6219172.1"/>
    </source>
</evidence>